<keyword evidence="5" id="KW-0723">Serine/threonine-protein kinase</keyword>
<dbReference type="Pfam" id="PF00069">
    <property type="entry name" value="Pkinase"/>
    <property type="match status" value="1"/>
</dbReference>
<evidence type="ECO:0000256" key="11">
    <source>
        <dbReference type="ARBA" id="ARBA00030237"/>
    </source>
</evidence>
<dbReference type="STRING" id="1408163.A0A0F4YM95"/>
<dbReference type="PANTHER" id="PTHR24348:SF22">
    <property type="entry name" value="NON-SPECIFIC SERINE_THREONINE PROTEIN KINASE"/>
    <property type="match status" value="1"/>
</dbReference>
<reference evidence="16 17" key="1">
    <citation type="submission" date="2015-04" db="EMBL/GenBank/DDBJ databases">
        <authorList>
            <person name="Heijne W.H."/>
            <person name="Fedorova N.D."/>
            <person name="Nierman W.C."/>
            <person name="Vollebregt A.W."/>
            <person name="Zhao Z."/>
            <person name="Wu L."/>
            <person name="Kumar M."/>
            <person name="Stam H."/>
            <person name="van den Berg M.A."/>
            <person name="Pel H.J."/>
        </authorList>
    </citation>
    <scope>NUCLEOTIDE SEQUENCE [LARGE SCALE GENOMIC DNA]</scope>
    <source>
        <strain evidence="16 17">CBS 393.64</strain>
    </source>
</reference>
<evidence type="ECO:0000256" key="7">
    <source>
        <dbReference type="ARBA" id="ARBA00022741"/>
    </source>
</evidence>
<evidence type="ECO:0000256" key="10">
    <source>
        <dbReference type="ARBA" id="ARBA00023006"/>
    </source>
</evidence>
<evidence type="ECO:0000256" key="8">
    <source>
        <dbReference type="ARBA" id="ARBA00022777"/>
    </source>
</evidence>
<dbReference type="InterPro" id="IPR045269">
    <property type="entry name" value="Atg1-like"/>
</dbReference>
<comment type="catalytic activity">
    <reaction evidence="12">
        <text>L-threonyl-[protein] + ATP = O-phospho-L-threonyl-[protein] + ADP + H(+)</text>
        <dbReference type="Rhea" id="RHEA:46608"/>
        <dbReference type="Rhea" id="RHEA-COMP:11060"/>
        <dbReference type="Rhea" id="RHEA-COMP:11605"/>
        <dbReference type="ChEBI" id="CHEBI:15378"/>
        <dbReference type="ChEBI" id="CHEBI:30013"/>
        <dbReference type="ChEBI" id="CHEBI:30616"/>
        <dbReference type="ChEBI" id="CHEBI:61977"/>
        <dbReference type="ChEBI" id="CHEBI:456216"/>
        <dbReference type="EC" id="2.7.11.1"/>
    </reaction>
</comment>
<dbReference type="OrthoDB" id="10252171at2759"/>
<dbReference type="Pfam" id="PF08766">
    <property type="entry name" value="DEK_C"/>
    <property type="match status" value="1"/>
</dbReference>
<dbReference type="PROSITE" id="PS00108">
    <property type="entry name" value="PROTEIN_KINASE_ST"/>
    <property type="match status" value="1"/>
</dbReference>
<comment type="caution">
    <text evidence="16">The sequence shown here is derived from an EMBL/GenBank/DDBJ whole genome shotgun (WGS) entry which is preliminary data.</text>
</comment>
<organism evidence="16 17">
    <name type="scientific">Rasamsonia emersonii (strain ATCC 16479 / CBS 393.64 / IMI 116815)</name>
    <dbReference type="NCBI Taxonomy" id="1408163"/>
    <lineage>
        <taxon>Eukaryota</taxon>
        <taxon>Fungi</taxon>
        <taxon>Dikarya</taxon>
        <taxon>Ascomycota</taxon>
        <taxon>Pezizomycotina</taxon>
        <taxon>Eurotiomycetes</taxon>
        <taxon>Eurotiomycetidae</taxon>
        <taxon>Eurotiales</taxon>
        <taxon>Trichocomaceae</taxon>
        <taxon>Rasamsonia</taxon>
    </lineage>
</organism>
<dbReference type="GO" id="GO:0010506">
    <property type="term" value="P:regulation of autophagy"/>
    <property type="evidence" value="ECO:0007669"/>
    <property type="project" value="InterPro"/>
</dbReference>
<evidence type="ECO:0000256" key="2">
    <source>
        <dbReference type="ARBA" id="ARBA00012513"/>
    </source>
</evidence>
<keyword evidence="17" id="KW-1185">Reference proteome</keyword>
<keyword evidence="7" id="KW-0547">Nucleotide-binding</keyword>
<dbReference type="EC" id="2.7.11.1" evidence="2"/>
<evidence type="ECO:0000256" key="12">
    <source>
        <dbReference type="ARBA" id="ARBA00047899"/>
    </source>
</evidence>
<evidence type="ECO:0000256" key="1">
    <source>
        <dbReference type="ARBA" id="ARBA00004623"/>
    </source>
</evidence>
<dbReference type="SMART" id="SM00220">
    <property type="entry name" value="S_TKc"/>
    <property type="match status" value="1"/>
</dbReference>
<proteinExistence type="predicted"/>
<gene>
    <name evidence="16" type="ORF">T310_6613</name>
</gene>
<comment type="subcellular location">
    <subcellularLocation>
        <location evidence="1">Preautophagosomal structure membrane</location>
        <topology evidence="1">Peripheral membrane protein</topology>
    </subcellularLocation>
</comment>
<protein>
    <recommendedName>
        <fullName evidence="3">Serine/threonine-protein kinase ATG1</fullName>
        <ecNumber evidence="2">2.7.11.1</ecNumber>
    </recommendedName>
    <alternativeName>
        <fullName evidence="11">Autophagy-related protein 1</fullName>
    </alternativeName>
    <alternativeName>
        <fullName evidence="4">Serine/threonine-protein kinase atg1</fullName>
    </alternativeName>
</protein>
<dbReference type="GO" id="GO:0005776">
    <property type="term" value="C:autophagosome"/>
    <property type="evidence" value="ECO:0007669"/>
    <property type="project" value="TreeGrafter"/>
</dbReference>
<comment type="catalytic activity">
    <reaction evidence="13">
        <text>L-seryl-[protein] + ATP = O-phospho-L-seryl-[protein] + ADP + H(+)</text>
        <dbReference type="Rhea" id="RHEA:17989"/>
        <dbReference type="Rhea" id="RHEA-COMP:9863"/>
        <dbReference type="Rhea" id="RHEA-COMP:11604"/>
        <dbReference type="ChEBI" id="CHEBI:15378"/>
        <dbReference type="ChEBI" id="CHEBI:29999"/>
        <dbReference type="ChEBI" id="CHEBI:30616"/>
        <dbReference type="ChEBI" id="CHEBI:83421"/>
        <dbReference type="ChEBI" id="CHEBI:456216"/>
        <dbReference type="EC" id="2.7.11.1"/>
    </reaction>
</comment>
<dbReference type="AlphaFoldDB" id="A0A0F4YM95"/>
<dbReference type="PANTHER" id="PTHR24348">
    <property type="entry name" value="SERINE/THREONINE-PROTEIN KINASE UNC-51-RELATED"/>
    <property type="match status" value="1"/>
</dbReference>
<dbReference type="RefSeq" id="XP_013326024.1">
    <property type="nucleotide sequence ID" value="XM_013470570.1"/>
</dbReference>
<evidence type="ECO:0000256" key="3">
    <source>
        <dbReference type="ARBA" id="ARBA00018572"/>
    </source>
</evidence>
<evidence type="ECO:0000256" key="14">
    <source>
        <dbReference type="SAM" id="MobiDB-lite"/>
    </source>
</evidence>
<dbReference type="GeneID" id="25318914"/>
<evidence type="ECO:0000256" key="9">
    <source>
        <dbReference type="ARBA" id="ARBA00022840"/>
    </source>
</evidence>
<feature type="domain" description="Protein kinase" evidence="15">
    <location>
        <begin position="1"/>
        <end position="192"/>
    </location>
</feature>
<evidence type="ECO:0000256" key="13">
    <source>
        <dbReference type="ARBA" id="ARBA00048679"/>
    </source>
</evidence>
<dbReference type="InterPro" id="IPR008271">
    <property type="entry name" value="Ser/Thr_kinase_AS"/>
</dbReference>
<evidence type="ECO:0000256" key="5">
    <source>
        <dbReference type="ARBA" id="ARBA00022527"/>
    </source>
</evidence>
<dbReference type="SUPFAM" id="SSF56112">
    <property type="entry name" value="Protein kinase-like (PK-like)"/>
    <property type="match status" value="1"/>
</dbReference>
<dbReference type="InterPro" id="IPR011009">
    <property type="entry name" value="Kinase-like_dom_sf"/>
</dbReference>
<dbReference type="InterPro" id="IPR014876">
    <property type="entry name" value="DEK_C"/>
</dbReference>
<sequence length="457" mass="52062">MEYFPHDTLYDCLKARSSPMSEEEARQATRQLLEGLDFMHKDNYAHRDLKPSNIFIASPSPDLWLKIGDFGISKRVTDDTVLHTTKMNTRDYCAPKMRVFVRDRAEADSYVYTNAVDLWSLGIIVFEMLTKKRPFLSRKDLEAFYDGKSSLPIEALREKSISPDGIDFIGTLLRPRPHERPTAIGALELPWLKDAPVEVSDKKPSPATEKTEQPQEEYQQPATSIRQRVPVVPLLPSERLKESKTSRRSAEDEAEPRMMDARIPAITVTDIRTPYFVLSEDDFTLHFKYPSYFKVIDSILAASDLNHISEKRILECLQESVDFDITPYKAVIKDYIGARINDTFAQQEAARSALLEQQQYGRRLASVGSQTSKAAEGQLSSRPAARSSSAEPRNKLVQSSGWWRDVKQDQTLKLSRSYDAALSEIPTAMMTRSPSPCQARAQQQDLEIAQNWNSWKF</sequence>
<dbReference type="InterPro" id="IPR000719">
    <property type="entry name" value="Prot_kinase_dom"/>
</dbReference>
<evidence type="ECO:0000256" key="4">
    <source>
        <dbReference type="ARBA" id="ARBA00019599"/>
    </source>
</evidence>
<evidence type="ECO:0000259" key="15">
    <source>
        <dbReference type="PROSITE" id="PS50011"/>
    </source>
</evidence>
<name>A0A0F4YM95_RASE3</name>
<dbReference type="EMBL" id="LASV01000351">
    <property type="protein sequence ID" value="KKA19412.1"/>
    <property type="molecule type" value="Genomic_DNA"/>
</dbReference>
<keyword evidence="6" id="KW-0808">Transferase</keyword>
<feature type="region of interest" description="Disordered" evidence="14">
    <location>
        <begin position="366"/>
        <end position="393"/>
    </location>
</feature>
<dbReference type="GO" id="GO:0034045">
    <property type="term" value="C:phagophore assembly site membrane"/>
    <property type="evidence" value="ECO:0007669"/>
    <property type="project" value="UniProtKB-SubCell"/>
</dbReference>
<feature type="compositionally biased region" description="Basic and acidic residues" evidence="14">
    <location>
        <begin position="198"/>
        <end position="213"/>
    </location>
</feature>
<dbReference type="Proteomes" id="UP000053958">
    <property type="component" value="Unassembled WGS sequence"/>
</dbReference>
<dbReference type="GO" id="GO:0004674">
    <property type="term" value="F:protein serine/threonine kinase activity"/>
    <property type="evidence" value="ECO:0007669"/>
    <property type="project" value="UniProtKB-KW"/>
</dbReference>
<dbReference type="GO" id="GO:0005829">
    <property type="term" value="C:cytosol"/>
    <property type="evidence" value="ECO:0007669"/>
    <property type="project" value="TreeGrafter"/>
</dbReference>
<evidence type="ECO:0000256" key="6">
    <source>
        <dbReference type="ARBA" id="ARBA00022679"/>
    </source>
</evidence>
<keyword evidence="10" id="KW-0072">Autophagy</keyword>
<dbReference type="PROSITE" id="PS50011">
    <property type="entry name" value="PROTEIN_KINASE_DOM"/>
    <property type="match status" value="1"/>
</dbReference>
<keyword evidence="8" id="KW-0418">Kinase</keyword>
<evidence type="ECO:0000313" key="17">
    <source>
        <dbReference type="Proteomes" id="UP000053958"/>
    </source>
</evidence>
<keyword evidence="9" id="KW-0067">ATP-binding</keyword>
<evidence type="ECO:0000313" key="16">
    <source>
        <dbReference type="EMBL" id="KKA19412.1"/>
    </source>
</evidence>
<dbReference type="Gene3D" id="1.10.510.10">
    <property type="entry name" value="Transferase(Phosphotransferase) domain 1"/>
    <property type="match status" value="1"/>
</dbReference>
<accession>A0A0F4YM95</accession>
<feature type="region of interest" description="Disordered" evidence="14">
    <location>
        <begin position="198"/>
        <end position="223"/>
    </location>
</feature>
<dbReference type="GO" id="GO:0005524">
    <property type="term" value="F:ATP binding"/>
    <property type="evidence" value="ECO:0007669"/>
    <property type="project" value="UniProtKB-KW"/>
</dbReference>
<dbReference type="GO" id="GO:0000045">
    <property type="term" value="P:autophagosome assembly"/>
    <property type="evidence" value="ECO:0007669"/>
    <property type="project" value="TreeGrafter"/>
</dbReference>
<feature type="compositionally biased region" description="Low complexity" evidence="14">
    <location>
        <begin position="380"/>
        <end position="391"/>
    </location>
</feature>